<reference evidence="5" key="1">
    <citation type="submission" date="2022-12" db="EMBL/GenBank/DDBJ databases">
        <title>Paracoccus sp. EF6 isolated from a lake water.</title>
        <authorList>
            <person name="Liu H."/>
        </authorList>
    </citation>
    <scope>NUCLEOTIDE SEQUENCE</scope>
    <source>
        <strain evidence="5">EF6</strain>
    </source>
</reference>
<evidence type="ECO:0000313" key="6">
    <source>
        <dbReference type="Proteomes" id="UP001149822"/>
    </source>
</evidence>
<evidence type="ECO:0000256" key="3">
    <source>
        <dbReference type="RuleBase" id="RU003345"/>
    </source>
</evidence>
<protein>
    <submittedName>
        <fullName evidence="5">Aldehyde dehydrogenase family protein</fullName>
    </submittedName>
</protein>
<dbReference type="RefSeq" id="WP_268944171.1">
    <property type="nucleotide sequence ID" value="NZ_JAPTYD010000066.1"/>
</dbReference>
<feature type="active site" evidence="2">
    <location>
        <position position="268"/>
    </location>
</feature>
<comment type="caution">
    <text evidence="5">The sequence shown here is derived from an EMBL/GenBank/DDBJ whole genome shotgun (WGS) entry which is preliminary data.</text>
</comment>
<dbReference type="InterPro" id="IPR016163">
    <property type="entry name" value="Ald_DH_C"/>
</dbReference>
<name>A0ABT4JAJ3_9RHOB</name>
<feature type="domain" description="Aldehyde dehydrogenase" evidence="4">
    <location>
        <begin position="40"/>
        <end position="495"/>
    </location>
</feature>
<dbReference type="Gene3D" id="3.40.309.10">
    <property type="entry name" value="Aldehyde Dehydrogenase, Chain A, domain 2"/>
    <property type="match status" value="1"/>
</dbReference>
<dbReference type="InterPro" id="IPR016161">
    <property type="entry name" value="Ald_DH/histidinol_DH"/>
</dbReference>
<dbReference type="PROSITE" id="PS00687">
    <property type="entry name" value="ALDEHYDE_DEHYDR_GLU"/>
    <property type="match status" value="1"/>
</dbReference>
<organism evidence="5 6">
    <name type="scientific">Paracoccus benzoatiresistens</name>
    <dbReference type="NCBI Taxonomy" id="2997341"/>
    <lineage>
        <taxon>Bacteria</taxon>
        <taxon>Pseudomonadati</taxon>
        <taxon>Pseudomonadota</taxon>
        <taxon>Alphaproteobacteria</taxon>
        <taxon>Rhodobacterales</taxon>
        <taxon>Paracoccaceae</taxon>
        <taxon>Paracoccus</taxon>
    </lineage>
</organism>
<evidence type="ECO:0000313" key="5">
    <source>
        <dbReference type="EMBL" id="MCZ0964075.1"/>
    </source>
</evidence>
<dbReference type="InterPro" id="IPR015590">
    <property type="entry name" value="Aldehyde_DH_dom"/>
</dbReference>
<dbReference type="Gene3D" id="3.40.605.10">
    <property type="entry name" value="Aldehyde Dehydrogenase, Chain A, domain 1"/>
    <property type="match status" value="1"/>
</dbReference>
<gene>
    <name evidence="5" type="ORF">OU682_21025</name>
</gene>
<dbReference type="PANTHER" id="PTHR11699">
    <property type="entry name" value="ALDEHYDE DEHYDROGENASE-RELATED"/>
    <property type="match status" value="1"/>
</dbReference>
<evidence type="ECO:0000256" key="1">
    <source>
        <dbReference type="ARBA" id="ARBA00023002"/>
    </source>
</evidence>
<dbReference type="EMBL" id="JAPTYD010000066">
    <property type="protein sequence ID" value="MCZ0964075.1"/>
    <property type="molecule type" value="Genomic_DNA"/>
</dbReference>
<accession>A0ABT4JAJ3</accession>
<keyword evidence="6" id="KW-1185">Reference proteome</keyword>
<proteinExistence type="inferred from homology"/>
<comment type="similarity">
    <text evidence="3">Belongs to the aldehyde dehydrogenase family.</text>
</comment>
<evidence type="ECO:0000259" key="4">
    <source>
        <dbReference type="Pfam" id="PF00171"/>
    </source>
</evidence>
<dbReference type="Pfam" id="PF00171">
    <property type="entry name" value="Aldedh"/>
    <property type="match status" value="1"/>
</dbReference>
<dbReference type="Proteomes" id="UP001149822">
    <property type="component" value="Unassembled WGS sequence"/>
</dbReference>
<sequence length="512" mass="53296">MLTISAEAQAARILELYQSVFPGAGIGSFIDGEIVRGSGSGLDLTDPASGQVFASFADAGASEIDAAMIAADRAQREWMAMPAAARGRVMWAIAAQIRAHAPLIAEIESRSAGRPIRDIRGEALRVAEMFEYYAGWCDKIYGNTIPVPSSHFNYTRQEPVGVVMQITPWNAPLFTGGWQIAPAICAGNGVVIKPSELTPLSTLILGKMCELGGAPRGLVNVIAGGGLTAGQAGVTHPRTGLVAFVGSARAGSAIAAAAARNTVPCVLELGGKSANIIFPDADIDRAIVGAQAAIFAGAGQSCVAGSRLLVHSSIRDRFVDAYADAAHRIAIGHPFDEATHVGPINNLRQWEKIGQMVEAGVAEGARIAAGGARPDALEGTGGFYYAPTILDGVKPGMSVAQEEIFGPVVSVLTFESEEEAALLANDNPYGLAGAVWTADVGRAHRMAGAVRAGTFWINSYKTINVCSPFGGFGRSGYGRSSGQEALMTYTQTKSVWVETASNPPVTFGYAPG</sequence>
<dbReference type="InterPro" id="IPR029510">
    <property type="entry name" value="Ald_DH_CS_GLU"/>
</dbReference>
<dbReference type="SUPFAM" id="SSF53720">
    <property type="entry name" value="ALDH-like"/>
    <property type="match status" value="1"/>
</dbReference>
<keyword evidence="1 3" id="KW-0560">Oxidoreductase</keyword>
<dbReference type="InterPro" id="IPR016162">
    <property type="entry name" value="Ald_DH_N"/>
</dbReference>
<evidence type="ECO:0000256" key="2">
    <source>
        <dbReference type="PROSITE-ProRule" id="PRU10007"/>
    </source>
</evidence>